<gene>
    <name evidence="2" type="ORF">K458DRAFT_420812</name>
</gene>
<dbReference type="GO" id="GO:0000812">
    <property type="term" value="C:Swr1 complex"/>
    <property type="evidence" value="ECO:0007669"/>
    <property type="project" value="InterPro"/>
</dbReference>
<keyword evidence="3" id="KW-1185">Reference proteome</keyword>
<dbReference type="Proteomes" id="UP000799291">
    <property type="component" value="Unassembled WGS sequence"/>
</dbReference>
<organism evidence="2 3">
    <name type="scientific">Lentithecium fluviatile CBS 122367</name>
    <dbReference type="NCBI Taxonomy" id="1168545"/>
    <lineage>
        <taxon>Eukaryota</taxon>
        <taxon>Fungi</taxon>
        <taxon>Dikarya</taxon>
        <taxon>Ascomycota</taxon>
        <taxon>Pezizomycotina</taxon>
        <taxon>Dothideomycetes</taxon>
        <taxon>Pleosporomycetidae</taxon>
        <taxon>Pleosporales</taxon>
        <taxon>Massarineae</taxon>
        <taxon>Lentitheciaceae</taxon>
        <taxon>Lentithecium</taxon>
    </lineage>
</organism>
<dbReference type="EMBL" id="MU005592">
    <property type="protein sequence ID" value="KAF2681317.1"/>
    <property type="molecule type" value="Genomic_DNA"/>
</dbReference>
<dbReference type="OrthoDB" id="5338195at2759"/>
<evidence type="ECO:0000313" key="3">
    <source>
        <dbReference type="Proteomes" id="UP000799291"/>
    </source>
</evidence>
<sequence length="201" mass="21601">MEWLNASQGAKFSFLITKLKSKPDGKVKVPSKPALKAAPTTPAGPTPAATPNASTGTNGNTPSSQTNAMTPGPTPYVPPPRIEDFDEKNDLKDIEFYQPLTVHILSSSTEVLQSLPRAVRPPDVVDKYMNAIFDTCRRAEETYLAFRLPREGVDAEGEEKRIKSGDATPTVSTPIADIVIGGMGAPLEKKRSAGRPKKSLV</sequence>
<name>A0A6G1IST6_9PLEO</name>
<reference evidence="2" key="1">
    <citation type="journal article" date="2020" name="Stud. Mycol.">
        <title>101 Dothideomycetes genomes: a test case for predicting lifestyles and emergence of pathogens.</title>
        <authorList>
            <person name="Haridas S."/>
            <person name="Albert R."/>
            <person name="Binder M."/>
            <person name="Bloem J."/>
            <person name="Labutti K."/>
            <person name="Salamov A."/>
            <person name="Andreopoulos B."/>
            <person name="Baker S."/>
            <person name="Barry K."/>
            <person name="Bills G."/>
            <person name="Bluhm B."/>
            <person name="Cannon C."/>
            <person name="Castanera R."/>
            <person name="Culley D."/>
            <person name="Daum C."/>
            <person name="Ezra D."/>
            <person name="Gonzalez J."/>
            <person name="Henrissat B."/>
            <person name="Kuo A."/>
            <person name="Liang C."/>
            <person name="Lipzen A."/>
            <person name="Lutzoni F."/>
            <person name="Magnuson J."/>
            <person name="Mondo S."/>
            <person name="Nolan M."/>
            <person name="Ohm R."/>
            <person name="Pangilinan J."/>
            <person name="Park H.-J."/>
            <person name="Ramirez L."/>
            <person name="Alfaro M."/>
            <person name="Sun H."/>
            <person name="Tritt A."/>
            <person name="Yoshinaga Y."/>
            <person name="Zwiers L.-H."/>
            <person name="Turgeon B."/>
            <person name="Goodwin S."/>
            <person name="Spatafora J."/>
            <person name="Crous P."/>
            <person name="Grigoriev I."/>
        </authorList>
    </citation>
    <scope>NUCLEOTIDE SEQUENCE</scope>
    <source>
        <strain evidence="2">CBS 122367</strain>
    </source>
</reference>
<evidence type="ECO:0000313" key="2">
    <source>
        <dbReference type="EMBL" id="KAF2681317.1"/>
    </source>
</evidence>
<dbReference type="AlphaFoldDB" id="A0A6G1IST6"/>
<evidence type="ECO:0000256" key="1">
    <source>
        <dbReference type="SAM" id="MobiDB-lite"/>
    </source>
</evidence>
<accession>A0A6G1IST6</accession>
<dbReference type="GO" id="GO:0140849">
    <property type="term" value="F:ATP-dependent H2AZ histone chaperone activity"/>
    <property type="evidence" value="ECO:0007669"/>
    <property type="project" value="InterPro"/>
</dbReference>
<dbReference type="InterPro" id="IPR037651">
    <property type="entry name" value="Swc3"/>
</dbReference>
<dbReference type="PANTHER" id="PTHR28108">
    <property type="entry name" value="SWR1-COMPLEX PROTEIN 3"/>
    <property type="match status" value="1"/>
</dbReference>
<proteinExistence type="predicted"/>
<feature type="compositionally biased region" description="Low complexity" evidence="1">
    <location>
        <begin position="37"/>
        <end position="64"/>
    </location>
</feature>
<feature type="region of interest" description="Disordered" evidence="1">
    <location>
        <begin position="23"/>
        <end position="85"/>
    </location>
</feature>
<protein>
    <submittedName>
        <fullName evidence="2">Uncharacterized protein</fullName>
    </submittedName>
</protein>
<dbReference type="PANTHER" id="PTHR28108:SF1">
    <property type="entry name" value="SWR1-COMPLEX PROTEIN 3"/>
    <property type="match status" value="1"/>
</dbReference>